<feature type="compositionally biased region" description="Low complexity" evidence="2">
    <location>
        <begin position="101"/>
        <end position="113"/>
    </location>
</feature>
<feature type="region of interest" description="Disordered" evidence="2">
    <location>
        <begin position="16"/>
        <end position="37"/>
    </location>
</feature>
<proteinExistence type="predicted"/>
<evidence type="ECO:0000313" key="4">
    <source>
        <dbReference type="Proteomes" id="UP000298061"/>
    </source>
</evidence>
<feature type="coiled-coil region" evidence="1">
    <location>
        <begin position="196"/>
        <end position="223"/>
    </location>
</feature>
<evidence type="ECO:0000313" key="3">
    <source>
        <dbReference type="EMBL" id="TFY76119.1"/>
    </source>
</evidence>
<dbReference type="Proteomes" id="UP000298061">
    <property type="component" value="Unassembled WGS sequence"/>
</dbReference>
<reference evidence="3 4" key="1">
    <citation type="submission" date="2019-02" db="EMBL/GenBank/DDBJ databases">
        <title>Genome sequencing of the rare red list fungi Hericium alpestre (H. flagellum).</title>
        <authorList>
            <person name="Buettner E."/>
            <person name="Kellner H."/>
        </authorList>
    </citation>
    <scope>NUCLEOTIDE SEQUENCE [LARGE SCALE GENOMIC DNA]</scope>
    <source>
        <strain evidence="3 4">DSM 108284</strain>
    </source>
</reference>
<protein>
    <submittedName>
        <fullName evidence="3">Uncharacterized protein</fullName>
    </submittedName>
</protein>
<sequence>MSSTHNANSAFWTQDYPHHQQSTGSHHSSHSYGAPSLNDGQFAYPDLTFNAQPTSGYNYAGSYPEAPASHPGHELPNTYTQQSDLAAKQTDRKSARSKMVSSSPESDSSSSPPEQHRSRSLAASSGNCAAPYPSGPDREKNQRRAKKHRNTEAQLLDGIRSRIWPEEDRSIVRSDHTKLQCLEEMIVRLDGTLKMQEAHANEIASMKATIAELQQTLDQERYQTANREFQYQQKIDVLQRMVKHCQGIIIARERMMA</sequence>
<evidence type="ECO:0000256" key="2">
    <source>
        <dbReference type="SAM" id="MobiDB-lite"/>
    </source>
</evidence>
<gene>
    <name evidence="3" type="ORF">EWM64_g7890</name>
</gene>
<keyword evidence="1" id="KW-0175">Coiled coil</keyword>
<dbReference type="EMBL" id="SFCI01001315">
    <property type="protein sequence ID" value="TFY76119.1"/>
    <property type="molecule type" value="Genomic_DNA"/>
</dbReference>
<keyword evidence="4" id="KW-1185">Reference proteome</keyword>
<dbReference type="AlphaFoldDB" id="A0A4Y9ZRK6"/>
<organism evidence="3 4">
    <name type="scientific">Hericium alpestre</name>
    <dbReference type="NCBI Taxonomy" id="135208"/>
    <lineage>
        <taxon>Eukaryota</taxon>
        <taxon>Fungi</taxon>
        <taxon>Dikarya</taxon>
        <taxon>Basidiomycota</taxon>
        <taxon>Agaricomycotina</taxon>
        <taxon>Agaricomycetes</taxon>
        <taxon>Russulales</taxon>
        <taxon>Hericiaceae</taxon>
        <taxon>Hericium</taxon>
    </lineage>
</organism>
<accession>A0A4Y9ZRK6</accession>
<name>A0A4Y9ZRK6_9AGAM</name>
<feature type="region of interest" description="Disordered" evidence="2">
    <location>
        <begin position="60"/>
        <end position="152"/>
    </location>
</feature>
<comment type="caution">
    <text evidence="3">The sequence shown here is derived from an EMBL/GenBank/DDBJ whole genome shotgun (WGS) entry which is preliminary data.</text>
</comment>
<evidence type="ECO:0000256" key="1">
    <source>
        <dbReference type="SAM" id="Coils"/>
    </source>
</evidence>